<dbReference type="InterPro" id="IPR024492">
    <property type="entry name" value="DUF2764"/>
</dbReference>
<proteinExistence type="predicted"/>
<sequence length="228" mass="26903">MSGENYKYTLLLSSLPVHPTELFETRQPPISRIQLDKRLALLDNEDADDLARIEALLHWSKMKELDDEAVVKQGMVMWRAIRNPFLKDIVMWRLELRTILTALRRRRDGESLTLGAPFDGFGERLRFIKKHWRESAFGMDALLPWVRQASELIEQDRPLELERLILELIWRHYQRVGQGHYFDFPAVVIYVLKWDVINRWTHYDKEQAVLRFDELVSAGLDGVSIEFG</sequence>
<dbReference type="Pfam" id="PF10962">
    <property type="entry name" value="DUF2764"/>
    <property type="match status" value="1"/>
</dbReference>
<evidence type="ECO:0000313" key="2">
    <source>
        <dbReference type="Proteomes" id="UP000305881"/>
    </source>
</evidence>
<dbReference type="Proteomes" id="UP000305881">
    <property type="component" value="Chromosome"/>
</dbReference>
<dbReference type="AlphaFoldDB" id="A0A4P9UQH6"/>
<organism evidence="1 2">
    <name type="scientific">Methylotuvimicrobium buryatense</name>
    <name type="common">Methylomicrobium buryatense</name>
    <dbReference type="NCBI Taxonomy" id="95641"/>
    <lineage>
        <taxon>Bacteria</taxon>
        <taxon>Pseudomonadati</taxon>
        <taxon>Pseudomonadota</taxon>
        <taxon>Gammaproteobacteria</taxon>
        <taxon>Methylococcales</taxon>
        <taxon>Methylococcaceae</taxon>
        <taxon>Methylotuvimicrobium</taxon>
    </lineage>
</organism>
<dbReference type="KEGG" id="mbur:EQU24_09955"/>
<reference evidence="2" key="1">
    <citation type="journal article" date="2019" name="J. Bacteriol.">
        <title>A Mutagenic Screen Identifies a TonB-Dependent Receptor Required for the Lanthanide Metal Switch in the Type I Methanotroph 'Methylotuvimicrobium buryatense' 5GB1C.</title>
        <authorList>
            <person name="Groom J.D."/>
            <person name="Ford S.M."/>
            <person name="Pesesky M.W."/>
            <person name="Lidstrom M.E."/>
        </authorList>
    </citation>
    <scope>NUCLEOTIDE SEQUENCE [LARGE SCALE GENOMIC DNA]</scope>
    <source>
        <strain evidence="2">5GB1C</strain>
    </source>
</reference>
<accession>A0A4P9UQH6</accession>
<name>A0A4P9UQH6_METBY</name>
<protein>
    <submittedName>
        <fullName evidence="1">DUF2764 family protein</fullName>
    </submittedName>
</protein>
<dbReference type="STRING" id="675511.GCA_000341735_01049"/>
<evidence type="ECO:0000313" key="1">
    <source>
        <dbReference type="EMBL" id="QCW82521.1"/>
    </source>
</evidence>
<dbReference type="RefSeq" id="WP_017839649.1">
    <property type="nucleotide sequence ID" value="NZ_CP035467.1"/>
</dbReference>
<dbReference type="OrthoDB" id="556081at2"/>
<gene>
    <name evidence="1" type="ORF">EQU24_09955</name>
</gene>
<keyword evidence="2" id="KW-1185">Reference proteome</keyword>
<dbReference type="EMBL" id="CP035467">
    <property type="protein sequence ID" value="QCW82521.1"/>
    <property type="molecule type" value="Genomic_DNA"/>
</dbReference>